<feature type="signal peptide" evidence="1">
    <location>
        <begin position="1"/>
        <end position="25"/>
    </location>
</feature>
<evidence type="ECO:0000313" key="3">
    <source>
        <dbReference type="Proteomes" id="UP000199615"/>
    </source>
</evidence>
<evidence type="ECO:0000256" key="1">
    <source>
        <dbReference type="SAM" id="SignalP"/>
    </source>
</evidence>
<dbReference type="Proteomes" id="UP000199615">
    <property type="component" value="Unassembled WGS sequence"/>
</dbReference>
<organism evidence="2 3">
    <name type="scientific">Rhodopseudomonas pseudopalustris</name>
    <dbReference type="NCBI Taxonomy" id="1513892"/>
    <lineage>
        <taxon>Bacteria</taxon>
        <taxon>Pseudomonadati</taxon>
        <taxon>Pseudomonadota</taxon>
        <taxon>Alphaproteobacteria</taxon>
        <taxon>Hyphomicrobiales</taxon>
        <taxon>Nitrobacteraceae</taxon>
        <taxon>Rhodopseudomonas</taxon>
    </lineage>
</organism>
<evidence type="ECO:0000313" key="2">
    <source>
        <dbReference type="EMBL" id="SEP27910.1"/>
    </source>
</evidence>
<accession>A0A1H8WJR1</accession>
<protein>
    <recommendedName>
        <fullName evidence="4">UrcA family protein</fullName>
    </recommendedName>
</protein>
<dbReference type="RefSeq" id="WP_092685974.1">
    <property type="nucleotide sequence ID" value="NZ_FODT01000012.1"/>
</dbReference>
<name>A0A1H8WJR1_9BRAD</name>
<reference evidence="3" key="1">
    <citation type="submission" date="2016-10" db="EMBL/GenBank/DDBJ databases">
        <authorList>
            <person name="Varghese N."/>
            <person name="Submissions S."/>
        </authorList>
    </citation>
    <scope>NUCLEOTIDE SEQUENCE [LARGE SCALE GENOMIC DNA]</scope>
    <source>
        <strain evidence="3">DSM 123</strain>
    </source>
</reference>
<gene>
    <name evidence="2" type="ORF">SAMN05444123_112161</name>
</gene>
<proteinExistence type="predicted"/>
<feature type="chain" id="PRO_5011657544" description="UrcA family protein" evidence="1">
    <location>
        <begin position="26"/>
        <end position="91"/>
    </location>
</feature>
<keyword evidence="3" id="KW-1185">Reference proteome</keyword>
<dbReference type="AlphaFoldDB" id="A0A1H8WJR1"/>
<sequence>MKKTILTGAVVLACLAPPLMLSASAEEAGKQNVHAKNVRQSDPMQASASMTTAAVVAVRYDSGCRAKYALSSVGYQDCLQRLPATALVGGR</sequence>
<dbReference type="EMBL" id="FODT01000012">
    <property type="protein sequence ID" value="SEP27910.1"/>
    <property type="molecule type" value="Genomic_DNA"/>
</dbReference>
<keyword evidence="1" id="KW-0732">Signal</keyword>
<evidence type="ECO:0008006" key="4">
    <source>
        <dbReference type="Google" id="ProtNLM"/>
    </source>
</evidence>